<organism evidence="1 2">
    <name type="scientific">Cyclotella atomus</name>
    <dbReference type="NCBI Taxonomy" id="382360"/>
    <lineage>
        <taxon>Eukaryota</taxon>
        <taxon>Sar</taxon>
        <taxon>Stramenopiles</taxon>
        <taxon>Ochrophyta</taxon>
        <taxon>Bacillariophyta</taxon>
        <taxon>Coscinodiscophyceae</taxon>
        <taxon>Thalassiosirophycidae</taxon>
        <taxon>Stephanodiscales</taxon>
        <taxon>Stephanodiscaceae</taxon>
        <taxon>Cyclotella</taxon>
    </lineage>
</organism>
<keyword evidence="2" id="KW-1185">Reference proteome</keyword>
<dbReference type="EMBL" id="JALLPJ020001190">
    <property type="protein sequence ID" value="KAL3774514.1"/>
    <property type="molecule type" value="Genomic_DNA"/>
</dbReference>
<gene>
    <name evidence="1" type="ORF">ACHAWO_012223</name>
</gene>
<dbReference type="Proteomes" id="UP001530400">
    <property type="component" value="Unassembled WGS sequence"/>
</dbReference>
<reference evidence="1 2" key="1">
    <citation type="submission" date="2024-10" db="EMBL/GenBank/DDBJ databases">
        <title>Updated reference genomes for cyclostephanoid diatoms.</title>
        <authorList>
            <person name="Roberts W.R."/>
            <person name="Alverson A.J."/>
        </authorList>
    </citation>
    <scope>NUCLEOTIDE SEQUENCE [LARGE SCALE GENOMIC DNA]</scope>
    <source>
        <strain evidence="1 2">AJA010-31</strain>
    </source>
</reference>
<sequence>MFGIWIGNTTNHWSAFCNDVECNFGELTWDIFEQKLKATRLSRTFQKKMNLYLYIPPASAHPAGCIKGTVFGLICRYYAQNTFQRDFVHFAKLLYRRASYFEDGIELTFATLSWKPVPPPKAKPILPQPNQLLTRTFKMT</sequence>
<evidence type="ECO:0000313" key="2">
    <source>
        <dbReference type="Proteomes" id="UP001530400"/>
    </source>
</evidence>
<dbReference type="AlphaFoldDB" id="A0ABD3NF11"/>
<name>A0ABD3NF11_9STRA</name>
<evidence type="ECO:0008006" key="3">
    <source>
        <dbReference type="Google" id="ProtNLM"/>
    </source>
</evidence>
<proteinExistence type="predicted"/>
<accession>A0ABD3NF11</accession>
<evidence type="ECO:0000313" key="1">
    <source>
        <dbReference type="EMBL" id="KAL3774514.1"/>
    </source>
</evidence>
<comment type="caution">
    <text evidence="1">The sequence shown here is derived from an EMBL/GenBank/DDBJ whole genome shotgun (WGS) entry which is preliminary data.</text>
</comment>
<protein>
    <recommendedName>
        <fullName evidence="3">LAGLIDADG homing endonuclease</fullName>
    </recommendedName>
</protein>